<protein>
    <submittedName>
        <fullName evidence="1">Uncharacterized protein</fullName>
    </submittedName>
</protein>
<evidence type="ECO:0000313" key="2">
    <source>
        <dbReference type="Proteomes" id="UP000717634"/>
    </source>
</evidence>
<keyword evidence="2" id="KW-1185">Reference proteome</keyword>
<dbReference type="Proteomes" id="UP000717634">
    <property type="component" value="Unassembled WGS sequence"/>
</dbReference>
<accession>A0ABX1HIS6</accession>
<evidence type="ECO:0000313" key="1">
    <source>
        <dbReference type="EMBL" id="NKI90168.1"/>
    </source>
</evidence>
<dbReference type="EMBL" id="JAAVTK010000008">
    <property type="protein sequence ID" value="NKI90168.1"/>
    <property type="molecule type" value="Genomic_DNA"/>
</dbReference>
<comment type="caution">
    <text evidence="1">The sequence shown here is derived from an EMBL/GenBank/DDBJ whole genome shotgun (WGS) entry which is preliminary data.</text>
</comment>
<reference evidence="1 2" key="1">
    <citation type="submission" date="2020-03" db="EMBL/GenBank/DDBJ databases">
        <title>Genomic Encyclopedia of Type Strains, Phase IV (KMG-V): Genome sequencing to study the core and pangenomes of soil and plant-associated prokaryotes.</title>
        <authorList>
            <person name="Whitman W."/>
        </authorList>
    </citation>
    <scope>NUCLEOTIDE SEQUENCE [LARGE SCALE GENOMIC DNA]</scope>
    <source>
        <strain evidence="1 2">1B</strain>
    </source>
</reference>
<sequence length="133" mass="14178">MFSSQALDLPVTHNPITSSLYKSRSEEMAVAGPGPQWLGDMLRTLPAGGCYIDLEKLPALFLTRTPSAPCEASVAHQPAEHFQLTSDSPVVAGVAATMFQGSRPLAGIEYDVLSDLVDELALAQTHSLIPGMR</sequence>
<gene>
    <name evidence="1" type="ORF">HBN54_002768</name>
</gene>
<name>A0ABX1HIS6_9BACT</name>
<proteinExistence type="predicted"/>
<dbReference type="RefSeq" id="WP_168673782.1">
    <property type="nucleotide sequence ID" value="NZ_JAAVTK010000008.1"/>
</dbReference>
<organism evidence="1 2">
    <name type="scientific">Hymenobacter artigasi</name>
    <dbReference type="NCBI Taxonomy" id="2719616"/>
    <lineage>
        <taxon>Bacteria</taxon>
        <taxon>Pseudomonadati</taxon>
        <taxon>Bacteroidota</taxon>
        <taxon>Cytophagia</taxon>
        <taxon>Cytophagales</taxon>
        <taxon>Hymenobacteraceae</taxon>
        <taxon>Hymenobacter</taxon>
    </lineage>
</organism>